<dbReference type="InterPro" id="IPR008947">
    <property type="entry name" value="PLipase_C/P1_nuclease_dom_sf"/>
</dbReference>
<dbReference type="PANTHER" id="PTHR33146">
    <property type="entry name" value="ENDONUCLEASE 4"/>
    <property type="match status" value="1"/>
</dbReference>
<dbReference type="PATRIC" id="fig|1279009.4.peg.1817"/>
<name>M7NX88_9BACT</name>
<dbReference type="GO" id="GO:0003676">
    <property type="term" value="F:nucleic acid binding"/>
    <property type="evidence" value="ECO:0007669"/>
    <property type="project" value="InterPro"/>
</dbReference>
<evidence type="ECO:0000313" key="8">
    <source>
        <dbReference type="Proteomes" id="UP000011910"/>
    </source>
</evidence>
<evidence type="ECO:0000256" key="6">
    <source>
        <dbReference type="ARBA" id="ARBA00023180"/>
    </source>
</evidence>
<protein>
    <submittedName>
        <fullName evidence="7">S1/P1 Nuclease</fullName>
    </submittedName>
</protein>
<keyword evidence="8" id="KW-1185">Reference proteome</keyword>
<dbReference type="GO" id="GO:0046872">
    <property type="term" value="F:metal ion binding"/>
    <property type="evidence" value="ECO:0007669"/>
    <property type="project" value="UniProtKB-KW"/>
</dbReference>
<keyword evidence="3" id="KW-0255">Endonuclease</keyword>
<dbReference type="Proteomes" id="UP000011910">
    <property type="component" value="Unassembled WGS sequence"/>
</dbReference>
<dbReference type="STRING" id="1279009.ADICEAN_01788"/>
<dbReference type="Gene3D" id="1.10.575.10">
    <property type="entry name" value="P1 Nuclease"/>
    <property type="match status" value="1"/>
</dbReference>
<keyword evidence="2" id="KW-0479">Metal-binding</keyword>
<evidence type="ECO:0000256" key="1">
    <source>
        <dbReference type="ARBA" id="ARBA00022722"/>
    </source>
</evidence>
<dbReference type="GO" id="GO:0006308">
    <property type="term" value="P:DNA catabolic process"/>
    <property type="evidence" value="ECO:0007669"/>
    <property type="project" value="InterPro"/>
</dbReference>
<evidence type="ECO:0000256" key="2">
    <source>
        <dbReference type="ARBA" id="ARBA00022723"/>
    </source>
</evidence>
<keyword evidence="1" id="KW-0540">Nuclease</keyword>
<organism evidence="7 8">
    <name type="scientific">Cesiribacter andamanensis AMV16</name>
    <dbReference type="NCBI Taxonomy" id="1279009"/>
    <lineage>
        <taxon>Bacteria</taxon>
        <taxon>Pseudomonadati</taxon>
        <taxon>Bacteroidota</taxon>
        <taxon>Cytophagia</taxon>
        <taxon>Cytophagales</taxon>
        <taxon>Cesiribacteraceae</taxon>
        <taxon>Cesiribacter</taxon>
    </lineage>
</organism>
<proteinExistence type="predicted"/>
<dbReference type="GO" id="GO:0016788">
    <property type="term" value="F:hydrolase activity, acting on ester bonds"/>
    <property type="evidence" value="ECO:0007669"/>
    <property type="project" value="InterPro"/>
</dbReference>
<evidence type="ECO:0000313" key="7">
    <source>
        <dbReference type="EMBL" id="EMR03059.1"/>
    </source>
</evidence>
<dbReference type="CDD" id="cd11010">
    <property type="entry name" value="S1-P1_nuclease"/>
    <property type="match status" value="1"/>
</dbReference>
<dbReference type="PANTHER" id="PTHR33146:SF26">
    <property type="entry name" value="ENDONUCLEASE 4"/>
    <property type="match status" value="1"/>
</dbReference>
<dbReference type="EMBL" id="AODQ01000036">
    <property type="protein sequence ID" value="EMR03059.1"/>
    <property type="molecule type" value="Genomic_DNA"/>
</dbReference>
<sequence length="245" mass="27870">MPLLQPDALAWGQNGHRVVGHVAQENLSRKAEKKIMALLGNNSLSEVSVWMDDIKSDARYDHTHDWHWVTIPDGQTYAQTEKNEKGDILMKIQELVVSLKGGSLNRQEEQEALKYLVHLVGDLHQPLHVGGGDDKGGNDVRVDWFGRNSNLHRVWDSEMIESKQLSFTELSHYLNKPSKAQIKAWQSSSVEAWAMESMGLRSIVYDLPENKKLGYSYMYKNWDTVETRLLQAGIRLAGLLNEIYG</sequence>
<evidence type="ECO:0000256" key="4">
    <source>
        <dbReference type="ARBA" id="ARBA00022801"/>
    </source>
</evidence>
<gene>
    <name evidence="7" type="ORF">ADICEAN_01788</name>
</gene>
<comment type="caution">
    <text evidence="7">The sequence shown here is derived from an EMBL/GenBank/DDBJ whole genome shotgun (WGS) entry which is preliminary data.</text>
</comment>
<dbReference type="GO" id="GO:0004519">
    <property type="term" value="F:endonuclease activity"/>
    <property type="evidence" value="ECO:0007669"/>
    <property type="project" value="UniProtKB-KW"/>
</dbReference>
<dbReference type="eggNOG" id="ENOG502Z82C">
    <property type="taxonomic scope" value="Bacteria"/>
</dbReference>
<evidence type="ECO:0000256" key="3">
    <source>
        <dbReference type="ARBA" id="ARBA00022759"/>
    </source>
</evidence>
<keyword evidence="4" id="KW-0378">Hydrolase</keyword>
<keyword evidence="6" id="KW-0325">Glycoprotein</keyword>
<reference evidence="7 8" key="1">
    <citation type="journal article" date="2013" name="Genome Announc.">
        <title>Draft Genome Sequence of Cesiribacter andamanensis Strain AMV16T, Isolated from a Soil Sample from a Mud Volcano in the Andaman Islands, India.</title>
        <authorList>
            <person name="Shivaji S."/>
            <person name="Ara S."/>
            <person name="Begum Z."/>
            <person name="Srinivas T.N."/>
            <person name="Singh A."/>
            <person name="Kumar Pinnaka A."/>
        </authorList>
    </citation>
    <scope>NUCLEOTIDE SEQUENCE [LARGE SCALE GENOMIC DNA]</scope>
    <source>
        <strain evidence="7 8">AMV16</strain>
    </source>
</reference>
<dbReference type="InterPro" id="IPR003154">
    <property type="entry name" value="S1/P1nuclease"/>
</dbReference>
<evidence type="ECO:0000256" key="5">
    <source>
        <dbReference type="ARBA" id="ARBA00023157"/>
    </source>
</evidence>
<dbReference type="SUPFAM" id="SSF48537">
    <property type="entry name" value="Phospholipase C/P1 nuclease"/>
    <property type="match status" value="1"/>
</dbReference>
<dbReference type="AlphaFoldDB" id="M7NX88"/>
<dbReference type="Pfam" id="PF02265">
    <property type="entry name" value="S1-P1_nuclease"/>
    <property type="match status" value="1"/>
</dbReference>
<accession>M7NX88</accession>
<keyword evidence="5" id="KW-1015">Disulfide bond</keyword>